<dbReference type="Proteomes" id="UP000818029">
    <property type="component" value="Chromosome D12"/>
</dbReference>
<gene>
    <name evidence="3" type="primary">LOC121224562</name>
</gene>
<keyword evidence="2" id="KW-1185">Reference proteome</keyword>
<organism evidence="2 3">
    <name type="scientific">Gossypium hirsutum</name>
    <name type="common">Upland cotton</name>
    <name type="synonym">Gossypium mexicanum</name>
    <dbReference type="NCBI Taxonomy" id="3635"/>
    <lineage>
        <taxon>Eukaryota</taxon>
        <taxon>Viridiplantae</taxon>
        <taxon>Streptophyta</taxon>
        <taxon>Embryophyta</taxon>
        <taxon>Tracheophyta</taxon>
        <taxon>Spermatophyta</taxon>
        <taxon>Magnoliopsida</taxon>
        <taxon>eudicotyledons</taxon>
        <taxon>Gunneridae</taxon>
        <taxon>Pentapetalae</taxon>
        <taxon>rosids</taxon>
        <taxon>malvids</taxon>
        <taxon>Malvales</taxon>
        <taxon>Malvaceae</taxon>
        <taxon>Malvoideae</taxon>
        <taxon>Gossypium</taxon>
    </lineage>
</organism>
<dbReference type="GeneID" id="121224562"/>
<feature type="compositionally biased region" description="Basic and acidic residues" evidence="1">
    <location>
        <begin position="163"/>
        <end position="176"/>
    </location>
</feature>
<evidence type="ECO:0000313" key="3">
    <source>
        <dbReference type="RefSeq" id="XP_040963957.1"/>
    </source>
</evidence>
<feature type="compositionally biased region" description="Basic and acidic residues" evidence="1">
    <location>
        <begin position="298"/>
        <end position="315"/>
    </location>
</feature>
<feature type="compositionally biased region" description="Polar residues" evidence="1">
    <location>
        <begin position="183"/>
        <end position="194"/>
    </location>
</feature>
<sequence length="414" mass="47103">MTCSQEQKIKVPVPVQTSPEVHMYTATSSYDQEFPPLEEFTKNEYLHMPKISSKLQTDAEGKQVKIAAAEATLNWQSENAVAQNATIKKIDHKICQIDNKVSKIEKTTDENSEMIKNLIKLFQKRLKEVAHEPATPGQDLFSHLAQREKEIQNLKEQIKYLKENGKLPPRQPEKNRIKLFPSIRQTDSPRQGGTQPIIFPPPELKKKATVYELCQQIKAQKEEEKRKAAEEKKREKARGKRPVEKQEDEESQFSSPPTSPPPKLMSKSLMMQNDKNPSNPLTGFLKDYSHKILPKISVAERHESETTPVPDWEHIPEEEDSVSFSGESEKSANPYDSESIGETNNSSEEGIKDLPKVMATPSVKVEEPSDEEMNEAGEPSNARTAPHVSTTKMVFTLDDIPINRWPERLQEFHS</sequence>
<reference evidence="2" key="1">
    <citation type="journal article" date="2020" name="Nat. Genet.">
        <title>Genomic diversifications of five Gossypium allopolyploid species and their impact on cotton improvement.</title>
        <authorList>
            <person name="Chen Z.J."/>
            <person name="Sreedasyam A."/>
            <person name="Ando A."/>
            <person name="Song Q."/>
            <person name="De Santiago L.M."/>
            <person name="Hulse-Kemp A.M."/>
            <person name="Ding M."/>
            <person name="Ye W."/>
            <person name="Kirkbride R.C."/>
            <person name="Jenkins J."/>
            <person name="Plott C."/>
            <person name="Lovell J."/>
            <person name="Lin Y.M."/>
            <person name="Vaughn R."/>
            <person name="Liu B."/>
            <person name="Simpson S."/>
            <person name="Scheffler B.E."/>
            <person name="Wen L."/>
            <person name="Saski C.A."/>
            <person name="Grover C.E."/>
            <person name="Hu G."/>
            <person name="Conover J.L."/>
            <person name="Carlson J.W."/>
            <person name="Shu S."/>
            <person name="Boston L.B."/>
            <person name="Williams M."/>
            <person name="Peterson D.G."/>
            <person name="McGee K."/>
            <person name="Jones D.C."/>
            <person name="Wendel J.F."/>
            <person name="Stelly D.M."/>
            <person name="Grimwood J."/>
            <person name="Schmutz J."/>
        </authorList>
    </citation>
    <scope>NUCLEOTIDE SEQUENCE [LARGE SCALE GENOMIC DNA]</scope>
    <source>
        <strain evidence="2">cv. TM-1</strain>
    </source>
</reference>
<feature type="region of interest" description="Disordered" evidence="1">
    <location>
        <begin position="221"/>
        <end position="388"/>
    </location>
</feature>
<evidence type="ECO:0000313" key="2">
    <source>
        <dbReference type="Proteomes" id="UP000818029"/>
    </source>
</evidence>
<name>A0ABM3BA89_GOSHI</name>
<proteinExistence type="predicted"/>
<dbReference type="PANTHER" id="PTHR48435:SF1">
    <property type="entry name" value="POLYPROTEIN"/>
    <property type="match status" value="1"/>
</dbReference>
<dbReference type="InterPro" id="IPR053098">
    <property type="entry name" value="Petuviruses_polyprotein"/>
</dbReference>
<dbReference type="PANTHER" id="PTHR48435">
    <property type="entry name" value="POLYPROTEIN"/>
    <property type="match status" value="1"/>
</dbReference>
<accession>A0ABM3BA89</accession>
<feature type="compositionally biased region" description="Basic and acidic residues" evidence="1">
    <location>
        <begin position="221"/>
        <end position="234"/>
    </location>
</feature>
<reference evidence="3" key="2">
    <citation type="submission" date="2025-08" db="UniProtKB">
        <authorList>
            <consortium name="RefSeq"/>
        </authorList>
    </citation>
    <scope>IDENTIFICATION</scope>
</reference>
<dbReference type="RefSeq" id="XP_040963957.1">
    <property type="nucleotide sequence ID" value="XM_041108023.1"/>
</dbReference>
<evidence type="ECO:0000256" key="1">
    <source>
        <dbReference type="SAM" id="MobiDB-lite"/>
    </source>
</evidence>
<feature type="compositionally biased region" description="Polar residues" evidence="1">
    <location>
        <begin position="334"/>
        <end position="348"/>
    </location>
</feature>
<feature type="region of interest" description="Disordered" evidence="1">
    <location>
        <begin position="163"/>
        <end position="202"/>
    </location>
</feature>
<protein>
    <submittedName>
        <fullName evidence="3">Uncharacterized protein</fullName>
    </submittedName>
</protein>